<dbReference type="InterPro" id="IPR001623">
    <property type="entry name" value="DnaJ_domain"/>
</dbReference>
<dbReference type="PANTHER" id="PTHR45432:SF2">
    <property type="entry name" value="CHAPERONE PROTEIN DNAJ 11, CHLOROPLASTIC"/>
    <property type="match status" value="1"/>
</dbReference>
<dbReference type="PANTHER" id="PTHR45432">
    <property type="entry name" value="CHAPERONE PROTEIN DNAJ 11, CHLOROPLASTIC-LIKE"/>
    <property type="match status" value="1"/>
</dbReference>
<evidence type="ECO:0000259" key="1">
    <source>
        <dbReference type="PROSITE" id="PS50076"/>
    </source>
</evidence>
<dbReference type="EMBL" id="KN670914">
    <property type="protein sequence ID" value="KHN01597.1"/>
    <property type="molecule type" value="Genomic_DNA"/>
</dbReference>
<dbReference type="Proteomes" id="UP000289340">
    <property type="component" value="Chromosome 16"/>
</dbReference>
<dbReference type="EMBL" id="QZWG01000016">
    <property type="protein sequence ID" value="RZB60808.1"/>
    <property type="molecule type" value="Genomic_DNA"/>
</dbReference>
<evidence type="ECO:0000313" key="3">
    <source>
        <dbReference type="EMBL" id="RZB60808.1"/>
    </source>
</evidence>
<name>A0A0B2P1M8_GLYSO</name>
<dbReference type="Gene3D" id="1.10.287.110">
    <property type="entry name" value="DnaJ domain"/>
    <property type="match status" value="1"/>
</dbReference>
<dbReference type="Pfam" id="PF00226">
    <property type="entry name" value="DnaJ"/>
    <property type="match status" value="1"/>
</dbReference>
<protein>
    <submittedName>
        <fullName evidence="2">Chaperone protein dnaJ 11, chloroplastic</fullName>
    </submittedName>
</protein>
<sequence length="165" mass="19057">MLATSFSVVTLTTTNFSVESISSLSRHVKLQSTVSFATARWTEKQQQQQHRHVSDLSLHHMASCTTLYEILGIRVTTSDEEIKAAYRRLARVYHPDVAPAERKESFTGEFMKIHTAYRTLSDPEKRANYDRSLIRRHQKPLTMSSSSLWGFSGYTSHKWETDQCW</sequence>
<proteinExistence type="predicted"/>
<gene>
    <name evidence="3" type="ORF">D0Y65_043531</name>
    <name evidence="2" type="ORF">glysoja_039312</name>
</gene>
<dbReference type="AlphaFoldDB" id="A0A0B2P1M8"/>
<dbReference type="Gramene" id="XM_028349816.1">
    <property type="protein sequence ID" value="XP_028205617.1"/>
    <property type="gene ID" value="LOC114389194"/>
</dbReference>
<dbReference type="InterPro" id="IPR036869">
    <property type="entry name" value="J_dom_sf"/>
</dbReference>
<keyword evidence="4" id="KW-1185">Reference proteome</keyword>
<evidence type="ECO:0000313" key="2">
    <source>
        <dbReference type="EMBL" id="KHN01597.1"/>
    </source>
</evidence>
<dbReference type="SMART" id="SM00271">
    <property type="entry name" value="DnaJ"/>
    <property type="match status" value="1"/>
</dbReference>
<dbReference type="SUPFAM" id="SSF46565">
    <property type="entry name" value="Chaperone J-domain"/>
    <property type="match status" value="1"/>
</dbReference>
<reference evidence="3 4" key="2">
    <citation type="submission" date="2018-09" db="EMBL/GenBank/DDBJ databases">
        <title>A high-quality reference genome of wild soybean provides a powerful tool to mine soybean genomes.</title>
        <authorList>
            <person name="Xie M."/>
            <person name="Chung C.Y.L."/>
            <person name="Li M.-W."/>
            <person name="Wong F.-L."/>
            <person name="Chan T.-F."/>
            <person name="Lam H.-M."/>
        </authorList>
    </citation>
    <scope>NUCLEOTIDE SEQUENCE [LARGE SCALE GENOMIC DNA]</scope>
    <source>
        <strain evidence="4">cv. W05</strain>
        <tissue evidence="3">Hypocotyl of etiolated seedlings</tissue>
    </source>
</reference>
<dbReference type="PROSITE" id="PS50076">
    <property type="entry name" value="DNAJ_2"/>
    <property type="match status" value="1"/>
</dbReference>
<organism evidence="2">
    <name type="scientific">Glycine soja</name>
    <name type="common">Wild soybean</name>
    <dbReference type="NCBI Taxonomy" id="3848"/>
    <lineage>
        <taxon>Eukaryota</taxon>
        <taxon>Viridiplantae</taxon>
        <taxon>Streptophyta</taxon>
        <taxon>Embryophyta</taxon>
        <taxon>Tracheophyta</taxon>
        <taxon>Spermatophyta</taxon>
        <taxon>Magnoliopsida</taxon>
        <taxon>eudicotyledons</taxon>
        <taxon>Gunneridae</taxon>
        <taxon>Pentapetalae</taxon>
        <taxon>rosids</taxon>
        <taxon>fabids</taxon>
        <taxon>Fabales</taxon>
        <taxon>Fabaceae</taxon>
        <taxon>Papilionoideae</taxon>
        <taxon>50 kb inversion clade</taxon>
        <taxon>NPAAA clade</taxon>
        <taxon>indigoferoid/millettioid clade</taxon>
        <taxon>Phaseoleae</taxon>
        <taxon>Glycine</taxon>
        <taxon>Glycine subgen. Soja</taxon>
    </lineage>
</organism>
<accession>A0A0B2P1M8</accession>
<evidence type="ECO:0000313" key="4">
    <source>
        <dbReference type="Proteomes" id="UP000289340"/>
    </source>
</evidence>
<dbReference type="PRINTS" id="PR00625">
    <property type="entry name" value="JDOMAIN"/>
</dbReference>
<dbReference type="Proteomes" id="UP000053555">
    <property type="component" value="Unassembled WGS sequence"/>
</dbReference>
<dbReference type="CDD" id="cd06257">
    <property type="entry name" value="DnaJ"/>
    <property type="match status" value="1"/>
</dbReference>
<reference evidence="2" key="1">
    <citation type="submission" date="2014-07" db="EMBL/GenBank/DDBJ databases">
        <title>Identification of a novel salt tolerance gene in wild soybean by whole-genome sequencing.</title>
        <authorList>
            <person name="Lam H.-M."/>
            <person name="Qi X."/>
            <person name="Li M.-W."/>
            <person name="Liu X."/>
            <person name="Xie M."/>
            <person name="Ni M."/>
            <person name="Xu X."/>
        </authorList>
    </citation>
    <scope>NUCLEOTIDE SEQUENCE [LARGE SCALE GENOMIC DNA]</scope>
    <source>
        <tissue evidence="2">Root</tissue>
    </source>
</reference>
<feature type="domain" description="J" evidence="1">
    <location>
        <begin position="66"/>
        <end position="133"/>
    </location>
</feature>